<keyword evidence="3" id="KW-1185">Reference proteome</keyword>
<accession>A0A8H6R8B3</accession>
<comment type="caution">
    <text evidence="2">The sequence shown here is derived from an EMBL/GenBank/DDBJ whole genome shotgun (WGS) entry which is preliminary data.</text>
</comment>
<feature type="compositionally biased region" description="Basic residues" evidence="1">
    <location>
        <begin position="124"/>
        <end position="134"/>
    </location>
</feature>
<feature type="region of interest" description="Disordered" evidence="1">
    <location>
        <begin position="121"/>
        <end position="198"/>
    </location>
</feature>
<dbReference type="AlphaFoldDB" id="A0A8H6R8B3"/>
<evidence type="ECO:0000256" key="1">
    <source>
        <dbReference type="SAM" id="MobiDB-lite"/>
    </source>
</evidence>
<gene>
    <name evidence="2" type="ORF">HII31_13325</name>
</gene>
<evidence type="ECO:0000313" key="2">
    <source>
        <dbReference type="EMBL" id="KAF7185346.1"/>
    </source>
</evidence>
<organism evidence="2 3">
    <name type="scientific">Pseudocercospora fuligena</name>
    <dbReference type="NCBI Taxonomy" id="685502"/>
    <lineage>
        <taxon>Eukaryota</taxon>
        <taxon>Fungi</taxon>
        <taxon>Dikarya</taxon>
        <taxon>Ascomycota</taxon>
        <taxon>Pezizomycotina</taxon>
        <taxon>Dothideomycetes</taxon>
        <taxon>Dothideomycetidae</taxon>
        <taxon>Mycosphaerellales</taxon>
        <taxon>Mycosphaerellaceae</taxon>
        <taxon>Pseudocercospora</taxon>
    </lineage>
</organism>
<protein>
    <submittedName>
        <fullName evidence="2">Uncharacterized protein</fullName>
    </submittedName>
</protein>
<dbReference type="EMBL" id="JABCIY010000338">
    <property type="protein sequence ID" value="KAF7185346.1"/>
    <property type="molecule type" value="Genomic_DNA"/>
</dbReference>
<name>A0A8H6R8B3_9PEZI</name>
<evidence type="ECO:0000313" key="3">
    <source>
        <dbReference type="Proteomes" id="UP000660729"/>
    </source>
</evidence>
<dbReference type="Proteomes" id="UP000660729">
    <property type="component" value="Unassembled WGS sequence"/>
</dbReference>
<proteinExistence type="predicted"/>
<dbReference type="OrthoDB" id="10487520at2759"/>
<sequence length="275" mass="30935">MDMNQPSQDRMTVGVPTSNPQMERILRCNAKELKELKDVVKHYMRIPEYDGEPLLGQDFERLGHEKKTRLRSVLWDRVANHNTACEELLSGARWSGADRPANFDQHLDAVKRKIMILHQSEAARRRKAAARRAQRQPVENEASEDSTTPVAVAPSQRWQSRKGYAPRERMNPQDEDDEEISSLTGEAAKHQPTVETSDRDYLMSGALQPSQSIQPEAAAPAQAATPASIAVPRVPAASPGEGPSFNDQMLLLTMQNQQMMLTMMKEIQELKKGRQ</sequence>
<reference evidence="2" key="1">
    <citation type="submission" date="2020-04" db="EMBL/GenBank/DDBJ databases">
        <title>Draft genome resource of the tomato pathogen Pseudocercospora fuligena.</title>
        <authorList>
            <person name="Zaccaron A."/>
        </authorList>
    </citation>
    <scope>NUCLEOTIDE SEQUENCE</scope>
    <source>
        <strain evidence="2">PF001</strain>
    </source>
</reference>